<keyword evidence="4" id="KW-1185">Reference proteome</keyword>
<feature type="chain" id="PRO_5046679334" description="Lipoprotein" evidence="2">
    <location>
        <begin position="19"/>
        <end position="184"/>
    </location>
</feature>
<feature type="compositionally biased region" description="Low complexity" evidence="1">
    <location>
        <begin position="36"/>
        <end position="55"/>
    </location>
</feature>
<evidence type="ECO:0000313" key="3">
    <source>
        <dbReference type="EMBL" id="OOC01013.1"/>
    </source>
</evidence>
<dbReference type="InterPro" id="IPR005297">
    <property type="entry name" value="Lipoprotein_repeat"/>
</dbReference>
<organism evidence="3 4">
    <name type="scientific">Amycolatopsis azurea DSM 43854</name>
    <dbReference type="NCBI Taxonomy" id="1238180"/>
    <lineage>
        <taxon>Bacteria</taxon>
        <taxon>Bacillati</taxon>
        <taxon>Actinomycetota</taxon>
        <taxon>Actinomycetes</taxon>
        <taxon>Pseudonocardiales</taxon>
        <taxon>Pseudonocardiaceae</taxon>
        <taxon>Amycolatopsis</taxon>
    </lineage>
</organism>
<sequence>MLVVIAALVVGAAMWWQAADPGEQVALTAKAPVTESLPSPRLPPSGTSRPSSPSPAEVPSGTRLTAVYMTRMGQAVLDETGAVLFRYERDDPHKARSACLGDCAAVWVPVTTTGTPSVTGIDPGIVDTIKRPEGTRQVTLAGWPLYKFANARPGEWTGQGTDHLWFVVQSDGRRNLNCLPGPVQ</sequence>
<gene>
    <name evidence="3" type="ORF">B0293_40140</name>
</gene>
<comment type="caution">
    <text evidence="3">The sequence shown here is derived from an EMBL/GenBank/DDBJ whole genome shotgun (WGS) entry which is preliminary data.</text>
</comment>
<proteinExistence type="predicted"/>
<name>A0ABX3J3N2_9PSEU</name>
<reference evidence="3 4" key="1">
    <citation type="submission" date="2017-02" db="EMBL/GenBank/DDBJ databases">
        <title>Amycolatopsis azurea DSM 43854 draft genome.</title>
        <authorList>
            <person name="Mayilraj S."/>
        </authorList>
    </citation>
    <scope>NUCLEOTIDE SEQUENCE [LARGE SCALE GENOMIC DNA]</scope>
    <source>
        <strain evidence="3 4">DSM 43854</strain>
    </source>
</reference>
<evidence type="ECO:0000256" key="2">
    <source>
        <dbReference type="SAM" id="SignalP"/>
    </source>
</evidence>
<accession>A0ABX3J3N2</accession>
<dbReference type="EMBL" id="MUXN01000033">
    <property type="protein sequence ID" value="OOC01013.1"/>
    <property type="molecule type" value="Genomic_DNA"/>
</dbReference>
<dbReference type="Proteomes" id="UP000188551">
    <property type="component" value="Unassembled WGS sequence"/>
</dbReference>
<dbReference type="Pfam" id="PF03640">
    <property type="entry name" value="Lipoprotein_15"/>
    <property type="match status" value="2"/>
</dbReference>
<keyword evidence="2" id="KW-0732">Signal</keyword>
<evidence type="ECO:0008006" key="5">
    <source>
        <dbReference type="Google" id="ProtNLM"/>
    </source>
</evidence>
<evidence type="ECO:0000256" key="1">
    <source>
        <dbReference type="SAM" id="MobiDB-lite"/>
    </source>
</evidence>
<protein>
    <recommendedName>
        <fullName evidence="5">Lipoprotein</fullName>
    </recommendedName>
</protein>
<feature type="region of interest" description="Disordered" evidence="1">
    <location>
        <begin position="35"/>
        <end position="60"/>
    </location>
</feature>
<dbReference type="PANTHER" id="PTHR39335">
    <property type="entry name" value="BLL4220 PROTEIN"/>
    <property type="match status" value="1"/>
</dbReference>
<feature type="signal peptide" evidence="2">
    <location>
        <begin position="1"/>
        <end position="18"/>
    </location>
</feature>
<dbReference type="PANTHER" id="PTHR39335:SF1">
    <property type="entry name" value="BLL4220 PROTEIN"/>
    <property type="match status" value="1"/>
</dbReference>
<evidence type="ECO:0000313" key="4">
    <source>
        <dbReference type="Proteomes" id="UP000188551"/>
    </source>
</evidence>